<dbReference type="GO" id="GO:0005840">
    <property type="term" value="C:ribosome"/>
    <property type="evidence" value="ECO:0007669"/>
    <property type="project" value="UniProtKB-KW"/>
</dbReference>
<organism evidence="2 3">
    <name type="scientific">Anaerosolibacter carboniphilus</name>
    <dbReference type="NCBI Taxonomy" id="1417629"/>
    <lineage>
        <taxon>Bacteria</taxon>
        <taxon>Bacillati</taxon>
        <taxon>Bacillota</taxon>
        <taxon>Clostridia</taxon>
        <taxon>Peptostreptococcales</taxon>
        <taxon>Thermotaleaceae</taxon>
        <taxon>Anaerosolibacter</taxon>
    </lineage>
</organism>
<dbReference type="InterPro" id="IPR016181">
    <property type="entry name" value="Acyl_CoA_acyltransferase"/>
</dbReference>
<dbReference type="SUPFAM" id="SSF55729">
    <property type="entry name" value="Acyl-CoA N-acyltransferases (Nat)"/>
    <property type="match status" value="1"/>
</dbReference>
<evidence type="ECO:0000313" key="3">
    <source>
        <dbReference type="Proteomes" id="UP000579281"/>
    </source>
</evidence>
<dbReference type="GO" id="GO:0016747">
    <property type="term" value="F:acyltransferase activity, transferring groups other than amino-acyl groups"/>
    <property type="evidence" value="ECO:0007669"/>
    <property type="project" value="InterPro"/>
</dbReference>
<dbReference type="Proteomes" id="UP000579281">
    <property type="component" value="Unassembled WGS sequence"/>
</dbReference>
<keyword evidence="2" id="KW-0689">Ribosomal protein</keyword>
<protein>
    <submittedName>
        <fullName evidence="2">Ribosomal protein S18 acetylase RimI-like enzyme</fullName>
    </submittedName>
</protein>
<dbReference type="AlphaFoldDB" id="A0A841KX77"/>
<accession>A0A841KX77</accession>
<dbReference type="EMBL" id="JACHEN010000018">
    <property type="protein sequence ID" value="MBB6216858.1"/>
    <property type="molecule type" value="Genomic_DNA"/>
</dbReference>
<reference evidence="2 3" key="1">
    <citation type="submission" date="2020-08" db="EMBL/GenBank/DDBJ databases">
        <title>Genomic Encyclopedia of Type Strains, Phase IV (KMG-IV): sequencing the most valuable type-strain genomes for metagenomic binning, comparative biology and taxonomic classification.</title>
        <authorList>
            <person name="Goeker M."/>
        </authorList>
    </citation>
    <scope>NUCLEOTIDE SEQUENCE [LARGE SCALE GENOMIC DNA]</scope>
    <source>
        <strain evidence="2 3">DSM 103526</strain>
    </source>
</reference>
<evidence type="ECO:0000313" key="2">
    <source>
        <dbReference type="EMBL" id="MBB6216858.1"/>
    </source>
</evidence>
<comment type="caution">
    <text evidence="2">The sequence shown here is derived from an EMBL/GenBank/DDBJ whole genome shotgun (WGS) entry which is preliminary data.</text>
</comment>
<proteinExistence type="predicted"/>
<dbReference type="InterPro" id="IPR000182">
    <property type="entry name" value="GNAT_dom"/>
</dbReference>
<dbReference type="PROSITE" id="PS51186">
    <property type="entry name" value="GNAT"/>
    <property type="match status" value="1"/>
</dbReference>
<dbReference type="Pfam" id="PF00583">
    <property type="entry name" value="Acetyltransf_1"/>
    <property type="match status" value="1"/>
</dbReference>
<name>A0A841KX77_9FIRM</name>
<feature type="domain" description="N-acetyltransferase" evidence="1">
    <location>
        <begin position="23"/>
        <end position="188"/>
    </location>
</feature>
<gene>
    <name evidence="2" type="ORF">HNQ80_002963</name>
</gene>
<keyword evidence="3" id="KW-1185">Reference proteome</keyword>
<dbReference type="Gene3D" id="3.40.630.30">
    <property type="match status" value="1"/>
</dbReference>
<dbReference type="RefSeq" id="WP_184311380.1">
    <property type="nucleotide sequence ID" value="NZ_JACHEN010000018.1"/>
</dbReference>
<keyword evidence="2" id="KW-0687">Ribonucleoprotein</keyword>
<evidence type="ECO:0000259" key="1">
    <source>
        <dbReference type="PROSITE" id="PS51186"/>
    </source>
</evidence>
<sequence>MKYVVKPLSPGLATIFTEYLENLDFGHAPHWSTCFCRFYHTSCSGEQWQNRTGAENRAEAIEEIQAGNMRGYLAFDGDKCIGWCNANNVRQFIRLENDISHIIRNQKVGCVICFVIHPEYRKQGVARLLLKQAVEDFRAQDFDAVLAIPVDIKGEPEKLYRGTLNMYKELGFEEIEKHNNLSVMWLTL</sequence>
<dbReference type="CDD" id="cd04301">
    <property type="entry name" value="NAT_SF"/>
    <property type="match status" value="1"/>
</dbReference>